<feature type="compositionally biased region" description="Polar residues" evidence="1">
    <location>
        <begin position="88"/>
        <end position="97"/>
    </location>
</feature>
<comment type="caution">
    <text evidence="2">The sequence shown here is derived from an EMBL/GenBank/DDBJ whole genome shotgun (WGS) entry which is preliminary data.</text>
</comment>
<sequence>MPTWIPTCAAASGEQECGVNQAGFREQRKPRNVLISILQDTEEPGGGLGGVCKSGSPSSAWAVSPGDPLPQGGCSPDASGTPRRGLTVSGNCGQRGTSTKRDSFSISQPATATLCGDIIAFRPTPGSSRVSVTAGHFPS</sequence>
<evidence type="ECO:0000313" key="3">
    <source>
        <dbReference type="Proteomes" id="UP000324222"/>
    </source>
</evidence>
<dbReference type="Proteomes" id="UP000324222">
    <property type="component" value="Unassembled WGS sequence"/>
</dbReference>
<evidence type="ECO:0000256" key="1">
    <source>
        <dbReference type="SAM" id="MobiDB-lite"/>
    </source>
</evidence>
<gene>
    <name evidence="2" type="ORF">E2C01_054431</name>
</gene>
<dbReference type="EMBL" id="VSRR010017468">
    <property type="protein sequence ID" value="MPC60388.1"/>
    <property type="molecule type" value="Genomic_DNA"/>
</dbReference>
<feature type="region of interest" description="Disordered" evidence="1">
    <location>
        <begin position="45"/>
        <end position="105"/>
    </location>
</feature>
<evidence type="ECO:0000313" key="2">
    <source>
        <dbReference type="EMBL" id="MPC60388.1"/>
    </source>
</evidence>
<reference evidence="2 3" key="1">
    <citation type="submission" date="2019-05" db="EMBL/GenBank/DDBJ databases">
        <title>Another draft genome of Portunus trituberculatus and its Hox gene families provides insights of decapod evolution.</title>
        <authorList>
            <person name="Jeong J.-H."/>
            <person name="Song I."/>
            <person name="Kim S."/>
            <person name="Choi T."/>
            <person name="Kim D."/>
            <person name="Ryu S."/>
            <person name="Kim W."/>
        </authorList>
    </citation>
    <scope>NUCLEOTIDE SEQUENCE [LARGE SCALE GENOMIC DNA]</scope>
    <source>
        <tissue evidence="2">Muscle</tissue>
    </source>
</reference>
<name>A0A5B7GTN5_PORTR</name>
<keyword evidence="3" id="KW-1185">Reference proteome</keyword>
<organism evidence="2 3">
    <name type="scientific">Portunus trituberculatus</name>
    <name type="common">Swimming crab</name>
    <name type="synonym">Neptunus trituberculatus</name>
    <dbReference type="NCBI Taxonomy" id="210409"/>
    <lineage>
        <taxon>Eukaryota</taxon>
        <taxon>Metazoa</taxon>
        <taxon>Ecdysozoa</taxon>
        <taxon>Arthropoda</taxon>
        <taxon>Crustacea</taxon>
        <taxon>Multicrustacea</taxon>
        <taxon>Malacostraca</taxon>
        <taxon>Eumalacostraca</taxon>
        <taxon>Eucarida</taxon>
        <taxon>Decapoda</taxon>
        <taxon>Pleocyemata</taxon>
        <taxon>Brachyura</taxon>
        <taxon>Eubrachyura</taxon>
        <taxon>Portunoidea</taxon>
        <taxon>Portunidae</taxon>
        <taxon>Portuninae</taxon>
        <taxon>Portunus</taxon>
    </lineage>
</organism>
<accession>A0A5B7GTN5</accession>
<protein>
    <submittedName>
        <fullName evidence="2">Uncharacterized protein</fullName>
    </submittedName>
</protein>
<dbReference type="AlphaFoldDB" id="A0A5B7GTN5"/>
<proteinExistence type="predicted"/>